<dbReference type="RefSeq" id="WP_188871087.1">
    <property type="nucleotide sequence ID" value="NZ_BMOO01000003.1"/>
</dbReference>
<dbReference type="Proteomes" id="UP000765891">
    <property type="component" value="Unassembled WGS sequence"/>
</dbReference>
<protein>
    <recommendedName>
        <fullName evidence="4">PH domain-containing protein</fullName>
    </recommendedName>
</protein>
<organism evidence="1 3">
    <name type="scientific">Halarchaeum rubridurum</name>
    <dbReference type="NCBI Taxonomy" id="489911"/>
    <lineage>
        <taxon>Archaea</taxon>
        <taxon>Methanobacteriati</taxon>
        <taxon>Methanobacteriota</taxon>
        <taxon>Stenosarchaea group</taxon>
        <taxon>Halobacteria</taxon>
        <taxon>Halobacteriales</taxon>
        <taxon>Halobacteriaceae</taxon>
    </lineage>
</organism>
<comment type="caution">
    <text evidence="1">The sequence shown here is derived from an EMBL/GenBank/DDBJ whole genome shotgun (WGS) entry which is preliminary data.</text>
</comment>
<reference evidence="1" key="2">
    <citation type="submission" date="2020-09" db="EMBL/GenBank/DDBJ databases">
        <authorList>
            <person name="Sun Q."/>
            <person name="Ohkuma M."/>
        </authorList>
    </citation>
    <scope>NUCLEOTIDE SEQUENCE</scope>
    <source>
        <strain evidence="1">JCM 16108</strain>
    </source>
</reference>
<accession>A0A830FUY9</accession>
<reference evidence="2" key="3">
    <citation type="submission" date="2021-03" db="EMBL/GenBank/DDBJ databases">
        <title>Genomic Encyclopedia of Type Strains, Phase IV (KMG-IV): sequencing the most valuable type-strain genomes for metagenomic binning, comparative biology and taxonomic classification.</title>
        <authorList>
            <person name="Goeker M."/>
        </authorList>
    </citation>
    <scope>NUCLEOTIDE SEQUENCE</scope>
    <source>
        <strain evidence="2">DSM 22443</strain>
    </source>
</reference>
<dbReference type="Proteomes" id="UP000614609">
    <property type="component" value="Unassembled WGS sequence"/>
</dbReference>
<keyword evidence="3" id="KW-1185">Reference proteome</keyword>
<evidence type="ECO:0000313" key="2">
    <source>
        <dbReference type="EMBL" id="MBP1953577.1"/>
    </source>
</evidence>
<evidence type="ECO:0008006" key="4">
    <source>
        <dbReference type="Google" id="ProtNLM"/>
    </source>
</evidence>
<dbReference type="EMBL" id="JAGGKO010000001">
    <property type="protein sequence ID" value="MBP1953577.1"/>
    <property type="molecule type" value="Genomic_DNA"/>
</dbReference>
<evidence type="ECO:0000313" key="1">
    <source>
        <dbReference type="EMBL" id="GGM64237.1"/>
    </source>
</evidence>
<gene>
    <name evidence="1" type="ORF">GCM10009017_12850</name>
    <name evidence="2" type="ORF">J2752_000458</name>
</gene>
<reference evidence="1" key="1">
    <citation type="journal article" date="2014" name="Int. J. Syst. Evol. Microbiol.">
        <title>Complete genome sequence of Corynebacterium casei LMG S-19264T (=DSM 44701T), isolated from a smear-ripened cheese.</title>
        <authorList>
            <consortium name="US DOE Joint Genome Institute (JGI-PGF)"/>
            <person name="Walter F."/>
            <person name="Albersmeier A."/>
            <person name="Kalinowski J."/>
            <person name="Ruckert C."/>
        </authorList>
    </citation>
    <scope>NUCLEOTIDE SEQUENCE</scope>
    <source>
        <strain evidence="1">JCM 16108</strain>
    </source>
</reference>
<dbReference type="AlphaFoldDB" id="A0A830FUY9"/>
<evidence type="ECO:0000313" key="3">
    <source>
        <dbReference type="Proteomes" id="UP000614609"/>
    </source>
</evidence>
<proteinExistence type="predicted"/>
<dbReference type="EMBL" id="BMOO01000003">
    <property type="protein sequence ID" value="GGM64237.1"/>
    <property type="molecule type" value="Genomic_DNA"/>
</dbReference>
<name>A0A830FUY9_9EURY</name>
<sequence length="121" mass="13509">MTHYTATEELPDRVADELSSMLLDGETFNEAFDCRDAVRPKARTHLILTDSRLLTIKFTFLSGSTQSFRFSQLSGIKTFRGGQDVTLRGSGIETEFKLKGADTGKRFARSLRERVSARGEG</sequence>